<keyword evidence="1" id="KW-1133">Transmembrane helix</keyword>
<dbReference type="EMBL" id="LRPH01000049">
    <property type="protein sequence ID" value="KWU62612.1"/>
    <property type="molecule type" value="Genomic_DNA"/>
</dbReference>
<reference evidence="2 3" key="1">
    <citation type="submission" date="2016-01" db="EMBL/GenBank/DDBJ databases">
        <authorList>
            <person name="McClelland M."/>
            <person name="Jain A."/>
            <person name="Saraogi P."/>
            <person name="Mendelson R."/>
            <person name="Westerman R."/>
            <person name="SanMiguel P."/>
            <person name="Csonka L."/>
        </authorList>
    </citation>
    <scope>NUCLEOTIDE SEQUENCE [LARGE SCALE GENOMIC DNA]</scope>
    <source>
        <strain evidence="2 3">PE8-15</strain>
    </source>
</reference>
<sequence length="99" mass="10654">MDKRRCLKGEGMMTKSNVVEIISALVAIIGVYVLINAPEMGSKATSESVAEQGGHMDTSTYLALLQGYGNSYTILDATCLFMGLLSLISIISIQVYKSK</sequence>
<dbReference type="AlphaFoldDB" id="A0A109G9C3"/>
<protein>
    <submittedName>
        <fullName evidence="2">Uncharacterized protein</fullName>
    </submittedName>
</protein>
<accession>A0A109G9C3</accession>
<evidence type="ECO:0000313" key="3">
    <source>
        <dbReference type="Proteomes" id="UP000065797"/>
    </source>
</evidence>
<feature type="transmembrane region" description="Helical" evidence="1">
    <location>
        <begin position="21"/>
        <end position="38"/>
    </location>
</feature>
<evidence type="ECO:0000256" key="1">
    <source>
        <dbReference type="SAM" id="Phobius"/>
    </source>
</evidence>
<feature type="transmembrane region" description="Helical" evidence="1">
    <location>
        <begin position="74"/>
        <end position="96"/>
    </location>
</feature>
<gene>
    <name evidence="2" type="ORF">AWW70_14420</name>
</gene>
<keyword evidence="1" id="KW-0812">Transmembrane</keyword>
<organism evidence="2 3">
    <name type="scientific">Bacillus mycoides</name>
    <dbReference type="NCBI Taxonomy" id="1405"/>
    <lineage>
        <taxon>Bacteria</taxon>
        <taxon>Bacillati</taxon>
        <taxon>Bacillota</taxon>
        <taxon>Bacilli</taxon>
        <taxon>Bacillales</taxon>
        <taxon>Bacillaceae</taxon>
        <taxon>Bacillus</taxon>
        <taxon>Bacillus cereus group</taxon>
    </lineage>
</organism>
<dbReference type="RefSeq" id="WP_060750391.1">
    <property type="nucleotide sequence ID" value="NZ_LRPH01000049.1"/>
</dbReference>
<keyword evidence="1" id="KW-0472">Membrane</keyword>
<evidence type="ECO:0000313" key="2">
    <source>
        <dbReference type="EMBL" id="KWU62612.1"/>
    </source>
</evidence>
<comment type="caution">
    <text evidence="2">The sequence shown here is derived from an EMBL/GenBank/DDBJ whole genome shotgun (WGS) entry which is preliminary data.</text>
</comment>
<proteinExistence type="predicted"/>
<name>A0A109G9C3_BACMY</name>
<dbReference type="Proteomes" id="UP000065797">
    <property type="component" value="Unassembled WGS sequence"/>
</dbReference>